<comment type="caution">
    <text evidence="2">The sequence shown here is derived from an EMBL/GenBank/DDBJ whole genome shotgun (WGS) entry which is preliminary data.</text>
</comment>
<dbReference type="EMBL" id="BAAAMU010000024">
    <property type="protein sequence ID" value="GAA1636815.1"/>
    <property type="molecule type" value="Genomic_DNA"/>
</dbReference>
<reference evidence="3" key="1">
    <citation type="journal article" date="2019" name="Int. J. Syst. Evol. Microbiol.">
        <title>The Global Catalogue of Microorganisms (GCM) 10K type strain sequencing project: providing services to taxonomists for standard genome sequencing and annotation.</title>
        <authorList>
            <consortium name="The Broad Institute Genomics Platform"/>
            <consortium name="The Broad Institute Genome Sequencing Center for Infectious Disease"/>
            <person name="Wu L."/>
            <person name="Ma J."/>
        </authorList>
    </citation>
    <scope>NUCLEOTIDE SEQUENCE [LARGE SCALE GENOMIC DNA]</scope>
    <source>
        <strain evidence="3">JCM 13929</strain>
    </source>
</reference>
<protein>
    <submittedName>
        <fullName evidence="2">Uncharacterized protein</fullName>
    </submittedName>
</protein>
<accession>A0ABP4R6R2</accession>
<organism evidence="2 3">
    <name type="scientific">Nonomuraea maheshkhaliensis</name>
    <dbReference type="NCBI Taxonomy" id="419590"/>
    <lineage>
        <taxon>Bacteria</taxon>
        <taxon>Bacillati</taxon>
        <taxon>Actinomycetota</taxon>
        <taxon>Actinomycetes</taxon>
        <taxon>Streptosporangiales</taxon>
        <taxon>Streptosporangiaceae</taxon>
        <taxon>Nonomuraea</taxon>
    </lineage>
</organism>
<name>A0ABP4R6R2_9ACTN</name>
<feature type="compositionally biased region" description="Basic and acidic residues" evidence="1">
    <location>
        <begin position="10"/>
        <end position="27"/>
    </location>
</feature>
<feature type="compositionally biased region" description="Basic and acidic residues" evidence="1">
    <location>
        <begin position="65"/>
        <end position="75"/>
    </location>
</feature>
<keyword evidence="3" id="KW-1185">Reference proteome</keyword>
<sequence length="75" mass="8079">MGGTAYAHRNRADVAGDTSDNRTRGAEVEMMSAPATAISTIRRCALTETPTTADRRYAATTLEPGADRSQHDVWP</sequence>
<gene>
    <name evidence="2" type="ORF">GCM10009733_037410</name>
</gene>
<dbReference type="Proteomes" id="UP001500064">
    <property type="component" value="Unassembled WGS sequence"/>
</dbReference>
<proteinExistence type="predicted"/>
<evidence type="ECO:0000313" key="3">
    <source>
        <dbReference type="Proteomes" id="UP001500064"/>
    </source>
</evidence>
<evidence type="ECO:0000256" key="1">
    <source>
        <dbReference type="SAM" id="MobiDB-lite"/>
    </source>
</evidence>
<evidence type="ECO:0000313" key="2">
    <source>
        <dbReference type="EMBL" id="GAA1636815.1"/>
    </source>
</evidence>
<feature type="region of interest" description="Disordered" evidence="1">
    <location>
        <begin position="49"/>
        <end position="75"/>
    </location>
</feature>
<feature type="region of interest" description="Disordered" evidence="1">
    <location>
        <begin position="1"/>
        <end position="27"/>
    </location>
</feature>